<keyword evidence="8" id="KW-0966">Cell projection</keyword>
<keyword evidence="8" id="KW-0969">Cilium</keyword>
<dbReference type="Pfam" id="PF00460">
    <property type="entry name" value="Flg_bb_rod"/>
    <property type="match status" value="1"/>
</dbReference>
<evidence type="ECO:0000256" key="4">
    <source>
        <dbReference type="RuleBase" id="RU362116"/>
    </source>
</evidence>
<evidence type="ECO:0000256" key="1">
    <source>
        <dbReference type="ARBA" id="ARBA00004117"/>
    </source>
</evidence>
<evidence type="ECO:0000256" key="3">
    <source>
        <dbReference type="ARBA" id="ARBA00023143"/>
    </source>
</evidence>
<comment type="subcellular location">
    <subcellularLocation>
        <location evidence="1 4">Bacterial flagellum basal body</location>
    </subcellularLocation>
</comment>
<dbReference type="InterPro" id="IPR001444">
    <property type="entry name" value="Flag_bb_rod_N"/>
</dbReference>
<dbReference type="PANTHER" id="PTHR30435:SF1">
    <property type="entry name" value="FLAGELLAR HOOK PROTEIN FLGE"/>
    <property type="match status" value="1"/>
</dbReference>
<name>A0A078KLY6_9FIRM</name>
<evidence type="ECO:0000259" key="5">
    <source>
        <dbReference type="Pfam" id="PF00460"/>
    </source>
</evidence>
<sequence length="287" mass="30502">MMRSLMSAVTGLRAQQTAMDVIANNMANVNTAGFRSSSTQFEDLYYQTLNGGTAETNPSQVGYGAQVSGISKNMTSAGSTTTDNPWDLYIDGSGYFAVSTSNAADAVPAYYTRVGNFTFDTNGYLVDPNGNFVMGTADGGATVTPLCLIGATINGVTIDADVYRDLRDITFNSDGSISASYNSHPGTIQIGGNNLQVVLATFVNEKGLSQVGNNDFAETESSGNPTYTTALAGNNTKLRSNALEMSNVDMAKEFTDMITTQRGFQANSRIITVSDTMLDELINLKRS</sequence>
<dbReference type="GO" id="GO:0005829">
    <property type="term" value="C:cytosol"/>
    <property type="evidence" value="ECO:0007669"/>
    <property type="project" value="TreeGrafter"/>
</dbReference>
<dbReference type="GO" id="GO:0009424">
    <property type="term" value="C:bacterial-type flagellum hook"/>
    <property type="evidence" value="ECO:0007669"/>
    <property type="project" value="TreeGrafter"/>
</dbReference>
<keyword evidence="8" id="KW-0282">Flagellum</keyword>
<keyword evidence="3 4" id="KW-0975">Bacterial flagellum</keyword>
<dbReference type="InterPro" id="IPR037925">
    <property type="entry name" value="FlgE/F/G-like"/>
</dbReference>
<dbReference type="OrthoDB" id="9804559at2"/>
<gene>
    <name evidence="8" type="ORF">CCDG5_0363</name>
</gene>
<dbReference type="HOGENOM" id="CLU_013687_0_1_9"/>
<evidence type="ECO:0000259" key="6">
    <source>
        <dbReference type="Pfam" id="PF06429"/>
    </source>
</evidence>
<accession>A0A078KLY6</accession>
<reference evidence="9" key="1">
    <citation type="submission" date="2014-07" db="EMBL/GenBank/DDBJ databases">
        <authorList>
            <person name="Wibberg D."/>
        </authorList>
    </citation>
    <scope>NUCLEOTIDE SEQUENCE [LARGE SCALE GENOMIC DNA]</scope>
    <source>
        <strain evidence="9">DG5</strain>
    </source>
</reference>
<dbReference type="InterPro" id="IPR010930">
    <property type="entry name" value="Flg_bb/hook_C_dom"/>
</dbReference>
<dbReference type="Pfam" id="PF06429">
    <property type="entry name" value="Flg_bbr_C"/>
    <property type="match status" value="1"/>
</dbReference>
<dbReference type="InterPro" id="IPR053967">
    <property type="entry name" value="LlgE_F_G-like_D1"/>
</dbReference>
<dbReference type="PANTHER" id="PTHR30435">
    <property type="entry name" value="FLAGELLAR PROTEIN"/>
    <property type="match status" value="1"/>
</dbReference>
<evidence type="ECO:0000313" key="8">
    <source>
        <dbReference type="EMBL" id="CDZ23502.1"/>
    </source>
</evidence>
<dbReference type="KEGG" id="ccel:CCDG5_0363"/>
<comment type="function">
    <text evidence="4">A flexible structure which links the flagellar filament to the drive apparatus in the basal body.</text>
</comment>
<dbReference type="Proteomes" id="UP000032431">
    <property type="component" value="Chromosome I"/>
</dbReference>
<evidence type="ECO:0000256" key="2">
    <source>
        <dbReference type="ARBA" id="ARBA00009677"/>
    </source>
</evidence>
<proteinExistence type="inferred from homology"/>
<dbReference type="NCBIfam" id="TIGR03506">
    <property type="entry name" value="FlgEFG_subfam"/>
    <property type="match status" value="2"/>
</dbReference>
<evidence type="ECO:0000259" key="7">
    <source>
        <dbReference type="Pfam" id="PF22692"/>
    </source>
</evidence>
<dbReference type="PATRIC" id="fig|29343.3.peg.379"/>
<keyword evidence="9" id="KW-1185">Reference proteome</keyword>
<organism evidence="8 9">
    <name type="scientific">[Clostridium] cellulosi</name>
    <dbReference type="NCBI Taxonomy" id="29343"/>
    <lineage>
        <taxon>Bacteria</taxon>
        <taxon>Bacillati</taxon>
        <taxon>Bacillota</taxon>
        <taxon>Clostridia</taxon>
        <taxon>Eubacteriales</taxon>
        <taxon>Oscillospiraceae</taxon>
        <taxon>Oscillospiraceae incertae sedis</taxon>
    </lineage>
</organism>
<protein>
    <recommendedName>
        <fullName evidence="4">Flagellar hook protein FlgE</fullName>
    </recommendedName>
</protein>
<dbReference type="SUPFAM" id="SSF117143">
    <property type="entry name" value="Flagellar hook protein flgE"/>
    <property type="match status" value="1"/>
</dbReference>
<dbReference type="STRING" id="29343.CCDG5_0363"/>
<dbReference type="GO" id="GO:0071978">
    <property type="term" value="P:bacterial-type flagellum-dependent swarming motility"/>
    <property type="evidence" value="ECO:0007669"/>
    <property type="project" value="TreeGrafter"/>
</dbReference>
<dbReference type="GO" id="GO:0009425">
    <property type="term" value="C:bacterial-type flagellum basal body"/>
    <property type="evidence" value="ECO:0007669"/>
    <property type="project" value="UniProtKB-SubCell"/>
</dbReference>
<dbReference type="Pfam" id="PF22692">
    <property type="entry name" value="LlgE_F_G_D1"/>
    <property type="match status" value="1"/>
</dbReference>
<comment type="similarity">
    <text evidence="2 4">Belongs to the flagella basal body rod proteins family.</text>
</comment>
<dbReference type="EMBL" id="LM995447">
    <property type="protein sequence ID" value="CDZ23502.1"/>
    <property type="molecule type" value="Genomic_DNA"/>
</dbReference>
<feature type="domain" description="Flagellar basal body rod protein N-terminal" evidence="5">
    <location>
        <begin position="7"/>
        <end position="35"/>
    </location>
</feature>
<dbReference type="AlphaFoldDB" id="A0A078KLY6"/>
<feature type="domain" description="Flagellar hook protein FlgE/F/G-like D1" evidence="7">
    <location>
        <begin position="90"/>
        <end position="179"/>
    </location>
</feature>
<feature type="domain" description="Flagellar basal-body/hook protein C-terminal" evidence="6">
    <location>
        <begin position="240"/>
        <end position="284"/>
    </location>
</feature>
<dbReference type="InterPro" id="IPR020013">
    <property type="entry name" value="Flagellar_FlgE/F/G"/>
</dbReference>
<evidence type="ECO:0000313" key="9">
    <source>
        <dbReference type="Proteomes" id="UP000032431"/>
    </source>
</evidence>